<evidence type="ECO:0008006" key="3">
    <source>
        <dbReference type="Google" id="ProtNLM"/>
    </source>
</evidence>
<sequence length="207" mass="23856">MNLVKLSNNVYFTSSTSYENYPNIGYIRGNKYSIMIDSCSSKEYLKDFENSLKNNNFRNPKLTIITNYYKDKFKKENYLKSKTISSININNKIKNAINCTKGSNLCFSGKTTFSLGNLTCEVLEIPSPYCNEAVSVFVKEDKILFLANALTSNNNPYNINNAKKLYKMLYALNFNKCLLAHLDKIFTKNEIMNILENQIDENKKRMA</sequence>
<organism evidence="1 2">
    <name type="scientific">Peptoniphilus stercorisuis</name>
    <dbReference type="NCBI Taxonomy" id="1436965"/>
    <lineage>
        <taxon>Bacteria</taxon>
        <taxon>Bacillati</taxon>
        <taxon>Bacillota</taxon>
        <taxon>Tissierellia</taxon>
        <taxon>Tissierellales</taxon>
        <taxon>Peptoniphilaceae</taxon>
        <taxon>Peptoniphilus</taxon>
    </lineage>
</organism>
<keyword evidence="2" id="KW-1185">Reference proteome</keyword>
<protein>
    <recommendedName>
        <fullName evidence="3">Metallo-beta-lactamase domain-containing protein</fullName>
    </recommendedName>
</protein>
<evidence type="ECO:0000313" key="2">
    <source>
        <dbReference type="Proteomes" id="UP001519306"/>
    </source>
</evidence>
<dbReference type="InterPro" id="IPR036866">
    <property type="entry name" value="RibonucZ/Hydroxyglut_hydro"/>
</dbReference>
<reference evidence="1 2" key="1">
    <citation type="submission" date="2021-03" db="EMBL/GenBank/DDBJ databases">
        <title>Genomic Encyclopedia of Type Strains, Phase IV (KMG-IV): sequencing the most valuable type-strain genomes for metagenomic binning, comparative biology and taxonomic classification.</title>
        <authorList>
            <person name="Goeker M."/>
        </authorList>
    </citation>
    <scope>NUCLEOTIDE SEQUENCE [LARGE SCALE GENOMIC DNA]</scope>
    <source>
        <strain evidence="1 2">DSM 27563</strain>
    </source>
</reference>
<gene>
    <name evidence="1" type="ORF">J2Z71_000091</name>
</gene>
<comment type="caution">
    <text evidence="1">The sequence shown here is derived from an EMBL/GenBank/DDBJ whole genome shotgun (WGS) entry which is preliminary data.</text>
</comment>
<evidence type="ECO:0000313" key="1">
    <source>
        <dbReference type="EMBL" id="MBP2024576.1"/>
    </source>
</evidence>
<dbReference type="EMBL" id="JAGGLJ010000001">
    <property type="protein sequence ID" value="MBP2024576.1"/>
    <property type="molecule type" value="Genomic_DNA"/>
</dbReference>
<dbReference type="Gene3D" id="3.60.15.10">
    <property type="entry name" value="Ribonuclease Z/Hydroxyacylglutathione hydrolase-like"/>
    <property type="match status" value="1"/>
</dbReference>
<dbReference type="Proteomes" id="UP001519306">
    <property type="component" value="Unassembled WGS sequence"/>
</dbReference>
<dbReference type="SUPFAM" id="SSF56281">
    <property type="entry name" value="Metallo-hydrolase/oxidoreductase"/>
    <property type="match status" value="1"/>
</dbReference>
<accession>A0ABS4KBE6</accession>
<dbReference type="RefSeq" id="WP_210059880.1">
    <property type="nucleotide sequence ID" value="NZ_JAGGLJ010000001.1"/>
</dbReference>
<proteinExistence type="predicted"/>
<name>A0ABS4KBE6_9FIRM</name>